<dbReference type="SUPFAM" id="SSF52047">
    <property type="entry name" value="RNI-like"/>
    <property type="match status" value="1"/>
</dbReference>
<dbReference type="Proteomes" id="UP000738359">
    <property type="component" value="Unassembled WGS sequence"/>
</dbReference>
<name>A0A9P6IW58_MORAP</name>
<dbReference type="InterPro" id="IPR001810">
    <property type="entry name" value="F-box_dom"/>
</dbReference>
<dbReference type="Pfam" id="PF12937">
    <property type="entry name" value="F-box-like"/>
    <property type="match status" value="1"/>
</dbReference>
<evidence type="ECO:0000259" key="1">
    <source>
        <dbReference type="Pfam" id="PF12937"/>
    </source>
</evidence>
<evidence type="ECO:0000313" key="2">
    <source>
        <dbReference type="EMBL" id="KAF9950720.1"/>
    </source>
</evidence>
<organism evidence="2 3">
    <name type="scientific">Mortierella alpina</name>
    <name type="common">Oleaginous fungus</name>
    <name type="synonym">Mortierella renispora</name>
    <dbReference type="NCBI Taxonomy" id="64518"/>
    <lineage>
        <taxon>Eukaryota</taxon>
        <taxon>Fungi</taxon>
        <taxon>Fungi incertae sedis</taxon>
        <taxon>Mucoromycota</taxon>
        <taxon>Mortierellomycotina</taxon>
        <taxon>Mortierellomycetes</taxon>
        <taxon>Mortierellales</taxon>
        <taxon>Mortierellaceae</taxon>
        <taxon>Mortierella</taxon>
    </lineage>
</organism>
<evidence type="ECO:0000313" key="3">
    <source>
        <dbReference type="Proteomes" id="UP000738359"/>
    </source>
</evidence>
<dbReference type="Gene3D" id="2.80.10.50">
    <property type="match status" value="1"/>
</dbReference>
<proteinExistence type="predicted"/>
<accession>A0A9P6IW58</accession>
<dbReference type="InterPro" id="IPR032675">
    <property type="entry name" value="LRR_dom_sf"/>
</dbReference>
<sequence>MVLTQRSVVQFFLDMVRIAFISSLAVALMLAQAVLAEVVPTGTYRIVKGAQHVSDVRGRSGQPVALTPPYTAIKEAQKWDIINSTNDTVIIQNKKSKLYLSVSEPFINTRAVDSIIKVESQAHEWELEYSANQDAYFIQYAGAVGIGRFVVYESEVKAFPTQLSLQERFAYEDSQVWKLHRPQCSVCSYLTPKALAACVRVSRQWRELFTPYLWSDIRIDDDQKSLFRKAYMQRAFRRHRELIRAFATTSETVLDLFYYLFENVNASFKARKKPIVRLKPEHKELPETQLRKLDLCWSGPTFRNRREEEDFDSREQWSCDGDWGDDVWDQSALLLIWKSPHLVDLTLNLASFSHGEITFGKQVPALKRLEISGFRDAIMFSSSFTGFFDTLPSQLEELTLDCDVFFSDDERNSKGNGNGAAADDASHMLKALRILSLKSSMLDIPLPIFTRLLKRCPMLRELRLTGEMRFVKARQIPGVLYDCCPELNRLVVRGVKHTINDQGLATLLSGTQTARWKSVEIEAPLFGPQAAASLLVHAPTLEHLTIRHGGLPADDVHTLLATAPNLRTLSLLSDRTPENQAYCLKPPPPSWICACSLEVLRINTRPEKWKDSARNNLLQQLGSMAKLRVLQFRNGSKAQQGFCDFSLESGALDRLQDLKELEEFHLESFRHKIGPQEQSWMTTHWPRLKNLHLWN</sequence>
<dbReference type="AlphaFoldDB" id="A0A9P6IW58"/>
<keyword evidence="3" id="KW-1185">Reference proteome</keyword>
<dbReference type="GO" id="GO:0031146">
    <property type="term" value="P:SCF-dependent proteasomal ubiquitin-dependent protein catabolic process"/>
    <property type="evidence" value="ECO:0007669"/>
    <property type="project" value="TreeGrafter"/>
</dbReference>
<dbReference type="InterPro" id="IPR036047">
    <property type="entry name" value="F-box-like_dom_sf"/>
</dbReference>
<dbReference type="OrthoDB" id="2433358at2759"/>
<gene>
    <name evidence="2" type="ORF">BGZ70_001257</name>
</gene>
<protein>
    <recommendedName>
        <fullName evidence="1">F-box domain-containing protein</fullName>
    </recommendedName>
</protein>
<comment type="caution">
    <text evidence="2">The sequence shown here is derived from an EMBL/GenBank/DDBJ whole genome shotgun (WGS) entry which is preliminary data.</text>
</comment>
<dbReference type="SUPFAM" id="SSF81383">
    <property type="entry name" value="F-box domain"/>
    <property type="match status" value="1"/>
</dbReference>
<dbReference type="PANTHER" id="PTHR13318">
    <property type="entry name" value="PARTNER OF PAIRED, ISOFORM B-RELATED"/>
    <property type="match status" value="1"/>
</dbReference>
<dbReference type="GO" id="GO:0019005">
    <property type="term" value="C:SCF ubiquitin ligase complex"/>
    <property type="evidence" value="ECO:0007669"/>
    <property type="project" value="TreeGrafter"/>
</dbReference>
<dbReference type="EMBL" id="JAAAHY010001270">
    <property type="protein sequence ID" value="KAF9950720.1"/>
    <property type="molecule type" value="Genomic_DNA"/>
</dbReference>
<reference evidence="2" key="1">
    <citation type="journal article" date="2020" name="Fungal Divers.">
        <title>Resolving the Mortierellaceae phylogeny through synthesis of multi-gene phylogenetics and phylogenomics.</title>
        <authorList>
            <person name="Vandepol N."/>
            <person name="Liber J."/>
            <person name="Desiro A."/>
            <person name="Na H."/>
            <person name="Kennedy M."/>
            <person name="Barry K."/>
            <person name="Grigoriev I.V."/>
            <person name="Miller A.N."/>
            <person name="O'Donnell K."/>
            <person name="Stajich J.E."/>
            <person name="Bonito G."/>
        </authorList>
    </citation>
    <scope>NUCLEOTIDE SEQUENCE</scope>
    <source>
        <strain evidence="2">CK1249</strain>
    </source>
</reference>
<feature type="domain" description="F-box" evidence="1">
    <location>
        <begin position="185"/>
        <end position="218"/>
    </location>
</feature>
<dbReference type="InterPro" id="IPR035992">
    <property type="entry name" value="Ricin_B-like_lectins"/>
</dbReference>
<dbReference type="Gene3D" id="3.80.10.10">
    <property type="entry name" value="Ribonuclease Inhibitor"/>
    <property type="match status" value="2"/>
</dbReference>
<dbReference type="SUPFAM" id="SSF50370">
    <property type="entry name" value="Ricin B-like lectins"/>
    <property type="match status" value="1"/>
</dbReference>